<name>A0A5D0CJE4_9BACL</name>
<evidence type="ECO:0000313" key="2">
    <source>
        <dbReference type="EMBL" id="TYA10028.1"/>
    </source>
</evidence>
<gene>
    <name evidence="2" type="ORF">FRY98_25840</name>
</gene>
<keyword evidence="2" id="KW-0808">Transferase</keyword>
<dbReference type="InterPro" id="IPR000182">
    <property type="entry name" value="GNAT_dom"/>
</dbReference>
<reference evidence="2 3" key="1">
    <citation type="submission" date="2019-08" db="EMBL/GenBank/DDBJ databases">
        <title>Genome sequencing of Paenibacillus faecis DSM 23593(T).</title>
        <authorList>
            <person name="Kook J.-K."/>
            <person name="Park S.-N."/>
            <person name="Lim Y.K."/>
        </authorList>
    </citation>
    <scope>NUCLEOTIDE SEQUENCE [LARGE SCALE GENOMIC DNA]</scope>
    <source>
        <strain evidence="2 3">DSM 23593</strain>
    </source>
</reference>
<feature type="domain" description="N-acetyltransferase" evidence="1">
    <location>
        <begin position="3"/>
        <end position="180"/>
    </location>
</feature>
<dbReference type="InterPro" id="IPR050276">
    <property type="entry name" value="MshD_Acetyltransferase"/>
</dbReference>
<accession>A0A5D0CJE4</accession>
<dbReference type="CDD" id="cd04301">
    <property type="entry name" value="NAT_SF"/>
    <property type="match status" value="1"/>
</dbReference>
<dbReference type="PANTHER" id="PTHR43617:SF38">
    <property type="entry name" value="N-ACETYLTRANSFERASE DOMAIN-CONTAINING PROTEIN"/>
    <property type="match status" value="1"/>
</dbReference>
<dbReference type="PRINTS" id="PR01754">
    <property type="entry name" value="SACTRNSFRASE"/>
</dbReference>
<dbReference type="OrthoDB" id="9800193at2"/>
<dbReference type="Gene3D" id="3.40.630.30">
    <property type="match status" value="1"/>
</dbReference>
<sequence>MAIIIKQLSESDLGLHVHIRNEFIVDSVFQLTIQDNLIRYEIIPVPAYTKRYPEEPEDRLHMADYMNDPDKLLVIARTEQAIIGLAAASTNWNRLALLEELSVDTDYRRHGLGRSLLDRVKEWAKARGLAGITLETQHNNVQACKFYERYGFKIGGFDRYVYKTFESSKDEIALYWYLMF</sequence>
<dbReference type="PANTHER" id="PTHR43617">
    <property type="entry name" value="L-AMINO ACID N-ACETYLTRANSFERASE"/>
    <property type="match status" value="1"/>
</dbReference>
<proteinExistence type="predicted"/>
<dbReference type="GO" id="GO:0016747">
    <property type="term" value="F:acyltransferase activity, transferring groups other than amino-acyl groups"/>
    <property type="evidence" value="ECO:0007669"/>
    <property type="project" value="InterPro"/>
</dbReference>
<dbReference type="InterPro" id="IPR008125">
    <property type="entry name" value="Streptothricin_AcTrfase"/>
</dbReference>
<comment type="caution">
    <text evidence="2">The sequence shown here is derived from an EMBL/GenBank/DDBJ whole genome shotgun (WGS) entry which is preliminary data.</text>
</comment>
<dbReference type="Proteomes" id="UP000325218">
    <property type="component" value="Unassembled WGS sequence"/>
</dbReference>
<dbReference type="Pfam" id="PF00583">
    <property type="entry name" value="Acetyltransf_1"/>
    <property type="match status" value="1"/>
</dbReference>
<evidence type="ECO:0000259" key="1">
    <source>
        <dbReference type="PROSITE" id="PS51186"/>
    </source>
</evidence>
<dbReference type="InterPro" id="IPR016181">
    <property type="entry name" value="Acyl_CoA_acyltransferase"/>
</dbReference>
<evidence type="ECO:0000313" key="3">
    <source>
        <dbReference type="Proteomes" id="UP000325218"/>
    </source>
</evidence>
<protein>
    <submittedName>
        <fullName evidence="2">GNAT family N-acetyltransferase</fullName>
    </submittedName>
</protein>
<dbReference type="RefSeq" id="WP_148457599.1">
    <property type="nucleotide sequence ID" value="NZ_VSDO01000006.1"/>
</dbReference>
<dbReference type="EMBL" id="VSDO01000006">
    <property type="protein sequence ID" value="TYA10028.1"/>
    <property type="molecule type" value="Genomic_DNA"/>
</dbReference>
<dbReference type="AlphaFoldDB" id="A0A5D0CJE4"/>
<keyword evidence="3" id="KW-1185">Reference proteome</keyword>
<organism evidence="2 3">
    <name type="scientific">Paenibacillus faecis</name>
    <dbReference type="NCBI Taxonomy" id="862114"/>
    <lineage>
        <taxon>Bacteria</taxon>
        <taxon>Bacillati</taxon>
        <taxon>Bacillota</taxon>
        <taxon>Bacilli</taxon>
        <taxon>Bacillales</taxon>
        <taxon>Paenibacillaceae</taxon>
        <taxon>Paenibacillus</taxon>
    </lineage>
</organism>
<dbReference type="SUPFAM" id="SSF55729">
    <property type="entry name" value="Acyl-CoA N-acyltransferases (Nat)"/>
    <property type="match status" value="1"/>
</dbReference>
<dbReference type="PROSITE" id="PS51186">
    <property type="entry name" value="GNAT"/>
    <property type="match status" value="1"/>
</dbReference>